<dbReference type="InterPro" id="IPR029058">
    <property type="entry name" value="AB_hydrolase_fold"/>
</dbReference>
<dbReference type="GO" id="GO:0016787">
    <property type="term" value="F:hydrolase activity"/>
    <property type="evidence" value="ECO:0007669"/>
    <property type="project" value="UniProtKB-KW"/>
</dbReference>
<protein>
    <submittedName>
        <fullName evidence="2">Alpha/beta fold hydrolase</fullName>
    </submittedName>
</protein>
<dbReference type="GO" id="GO:0016020">
    <property type="term" value="C:membrane"/>
    <property type="evidence" value="ECO:0007669"/>
    <property type="project" value="TreeGrafter"/>
</dbReference>
<feature type="domain" description="AB hydrolase-1" evidence="1">
    <location>
        <begin position="37"/>
        <end position="269"/>
    </location>
</feature>
<dbReference type="PRINTS" id="PR00111">
    <property type="entry name" value="ABHYDROLASE"/>
</dbReference>
<dbReference type="SUPFAM" id="SSF53474">
    <property type="entry name" value="alpha/beta-Hydrolases"/>
    <property type="match status" value="1"/>
</dbReference>
<keyword evidence="2" id="KW-0378">Hydrolase</keyword>
<dbReference type="Pfam" id="PF12697">
    <property type="entry name" value="Abhydrolase_6"/>
    <property type="match status" value="1"/>
</dbReference>
<dbReference type="InterPro" id="IPR050266">
    <property type="entry name" value="AB_hydrolase_sf"/>
</dbReference>
<evidence type="ECO:0000313" key="3">
    <source>
        <dbReference type="Proteomes" id="UP000438991"/>
    </source>
</evidence>
<evidence type="ECO:0000313" key="2">
    <source>
        <dbReference type="EMBL" id="MTW18725.1"/>
    </source>
</evidence>
<gene>
    <name evidence="2" type="ORF">GJ689_21215</name>
</gene>
<dbReference type="Proteomes" id="UP000438991">
    <property type="component" value="Unassembled WGS sequence"/>
</dbReference>
<organism evidence="2 3">
    <name type="scientific">Rhodoplanes serenus</name>
    <dbReference type="NCBI Taxonomy" id="200615"/>
    <lineage>
        <taxon>Bacteria</taxon>
        <taxon>Pseudomonadati</taxon>
        <taxon>Pseudomonadota</taxon>
        <taxon>Alphaproteobacteria</taxon>
        <taxon>Hyphomicrobiales</taxon>
        <taxon>Nitrobacteraceae</taxon>
        <taxon>Rhodoplanes</taxon>
    </lineage>
</organism>
<dbReference type="AlphaFoldDB" id="A0A9X5AUT2"/>
<dbReference type="EMBL" id="WNKV01000019">
    <property type="protein sequence ID" value="MTW18725.1"/>
    <property type="molecule type" value="Genomic_DNA"/>
</dbReference>
<dbReference type="PANTHER" id="PTHR43798:SF33">
    <property type="entry name" value="HYDROLASE, PUTATIVE (AFU_ORTHOLOGUE AFUA_2G14860)-RELATED"/>
    <property type="match status" value="1"/>
</dbReference>
<dbReference type="PANTHER" id="PTHR43798">
    <property type="entry name" value="MONOACYLGLYCEROL LIPASE"/>
    <property type="match status" value="1"/>
</dbReference>
<dbReference type="RefSeq" id="WP_155481119.1">
    <property type="nucleotide sequence ID" value="NZ_WNKV01000019.1"/>
</dbReference>
<sequence>MDGPDLAPFASVGTGTVTAPDGVRLSVADRPGARRPILLLHGLLQSHLAFRPLFAAPALADFRLVAPDLRGHGRSDKPEAPDAYREPARWAGDVAAILDACGLARPLVVAWSYGGRVLGDYLDTFGGAALGGCVFVAATLRTLPEHFAPDLGAVFSAVCSDDWREATDALRAFAAAVVPEPFGREREEGLVAAASVPLPVRRALMGRPADYEASLARLACPVLVLHGARDAVVRPAQSQWTARITGAPLDLWDDAGHAPFAEHPGRFAARLAAFATELDRRPTSASTDA</sequence>
<name>A0A9X5AUT2_9BRAD</name>
<evidence type="ECO:0000259" key="1">
    <source>
        <dbReference type="Pfam" id="PF12697"/>
    </source>
</evidence>
<dbReference type="Gene3D" id="3.40.50.1820">
    <property type="entry name" value="alpha/beta hydrolase"/>
    <property type="match status" value="1"/>
</dbReference>
<proteinExistence type="predicted"/>
<accession>A0A9X5AUT2</accession>
<dbReference type="InterPro" id="IPR000073">
    <property type="entry name" value="AB_hydrolase_1"/>
</dbReference>
<reference evidence="2 3" key="1">
    <citation type="submission" date="2019-11" db="EMBL/GenBank/DDBJ databases">
        <title>Whole-genome sequence of Rhodoplanes serenus DSM 18633, type strain.</title>
        <authorList>
            <person name="Kyndt J.A."/>
            <person name="Meyer T.E."/>
        </authorList>
    </citation>
    <scope>NUCLEOTIDE SEQUENCE [LARGE SCALE GENOMIC DNA]</scope>
    <source>
        <strain evidence="2 3">DSM 18633</strain>
    </source>
</reference>
<comment type="caution">
    <text evidence="2">The sequence shown here is derived from an EMBL/GenBank/DDBJ whole genome shotgun (WGS) entry which is preliminary data.</text>
</comment>